<reference evidence="3" key="1">
    <citation type="submission" date="2022-11" db="UniProtKB">
        <authorList>
            <consortium name="WormBaseParasite"/>
        </authorList>
    </citation>
    <scope>IDENTIFICATION</scope>
</reference>
<protein>
    <submittedName>
        <fullName evidence="3">Uncharacterized protein</fullName>
    </submittedName>
</protein>
<keyword evidence="1" id="KW-1133">Transmembrane helix</keyword>
<feature type="transmembrane region" description="Helical" evidence="1">
    <location>
        <begin position="58"/>
        <end position="80"/>
    </location>
</feature>
<keyword evidence="1" id="KW-0472">Membrane</keyword>
<organism evidence="2 3">
    <name type="scientific">Romanomermis culicivorax</name>
    <name type="common">Nematode worm</name>
    <dbReference type="NCBI Taxonomy" id="13658"/>
    <lineage>
        <taxon>Eukaryota</taxon>
        <taxon>Metazoa</taxon>
        <taxon>Ecdysozoa</taxon>
        <taxon>Nematoda</taxon>
        <taxon>Enoplea</taxon>
        <taxon>Dorylaimia</taxon>
        <taxon>Mermithida</taxon>
        <taxon>Mermithoidea</taxon>
        <taxon>Mermithidae</taxon>
        <taxon>Romanomermis</taxon>
    </lineage>
</organism>
<dbReference type="Proteomes" id="UP000887565">
    <property type="component" value="Unplaced"/>
</dbReference>
<accession>A0A915IXF8</accession>
<dbReference type="WBParaSite" id="nRc.2.0.1.t18513-RA">
    <property type="protein sequence ID" value="nRc.2.0.1.t18513-RA"/>
    <property type="gene ID" value="nRc.2.0.1.g18513"/>
</dbReference>
<proteinExistence type="predicted"/>
<sequence>MHKEFDKFRYIIFSTIVTLLFIIFMWAVLFDIYDNVNLIPICMPRTGAGKYLNNFFNYSYTVSTAVPILLYCSMVVYLFAGSHNLFLCNNNSNNNNNNRVTELRLKMRDHVFKALIFNTFWRLMTNVV</sequence>
<keyword evidence="1" id="KW-0812">Transmembrane</keyword>
<evidence type="ECO:0000313" key="2">
    <source>
        <dbReference type="Proteomes" id="UP000887565"/>
    </source>
</evidence>
<evidence type="ECO:0000313" key="3">
    <source>
        <dbReference type="WBParaSite" id="nRc.2.0.1.t18513-RA"/>
    </source>
</evidence>
<keyword evidence="2" id="KW-1185">Reference proteome</keyword>
<dbReference type="AlphaFoldDB" id="A0A915IXF8"/>
<evidence type="ECO:0000256" key="1">
    <source>
        <dbReference type="SAM" id="Phobius"/>
    </source>
</evidence>
<name>A0A915IXF8_ROMCU</name>
<feature type="transmembrane region" description="Helical" evidence="1">
    <location>
        <begin position="12"/>
        <end position="30"/>
    </location>
</feature>